<organism evidence="14 15">
    <name type="scientific">Fusobacterium ulcerans</name>
    <dbReference type="NCBI Taxonomy" id="861"/>
    <lineage>
        <taxon>Bacteria</taxon>
        <taxon>Fusobacteriati</taxon>
        <taxon>Fusobacteriota</taxon>
        <taxon>Fusobacteriia</taxon>
        <taxon>Fusobacteriales</taxon>
        <taxon>Fusobacteriaceae</taxon>
        <taxon>Fusobacterium</taxon>
    </lineage>
</organism>
<dbReference type="InterPro" id="IPR029056">
    <property type="entry name" value="Ribokinase-like"/>
</dbReference>
<dbReference type="InterPro" id="IPR017583">
    <property type="entry name" value="Tagatose/fructose_Pkinase"/>
</dbReference>
<dbReference type="GO" id="GO:0005524">
    <property type="term" value="F:ATP binding"/>
    <property type="evidence" value="ECO:0007669"/>
    <property type="project" value="UniProtKB-UniRule"/>
</dbReference>
<dbReference type="PRINTS" id="PR00990">
    <property type="entry name" value="RIBOKINASE"/>
</dbReference>
<keyword evidence="11 12" id="KW-0119">Carbohydrate metabolism</keyword>
<evidence type="ECO:0000256" key="11">
    <source>
        <dbReference type="ARBA" id="ARBA00023277"/>
    </source>
</evidence>
<feature type="domain" description="Carbohydrate kinase PfkB" evidence="13">
    <location>
        <begin position="1"/>
        <end position="292"/>
    </location>
</feature>
<dbReference type="Proteomes" id="UP000249008">
    <property type="component" value="Chromosome 1"/>
</dbReference>
<dbReference type="Gene3D" id="3.40.1190.20">
    <property type="match status" value="1"/>
</dbReference>
<gene>
    <name evidence="12 14" type="primary">rbsK</name>
    <name evidence="14" type="ORF">NCTC12112_01088</name>
</gene>
<comment type="subunit">
    <text evidence="12">Homodimer.</text>
</comment>
<feature type="binding site" evidence="12">
    <location>
        <position position="283"/>
    </location>
    <ligand>
        <name>K(+)</name>
        <dbReference type="ChEBI" id="CHEBI:29103"/>
    </ligand>
</feature>
<dbReference type="GO" id="GO:0046872">
    <property type="term" value="F:metal ion binding"/>
    <property type="evidence" value="ECO:0007669"/>
    <property type="project" value="UniProtKB-KW"/>
</dbReference>
<dbReference type="EMBL" id="LS483487">
    <property type="protein sequence ID" value="SQJ01098.1"/>
    <property type="molecule type" value="Genomic_DNA"/>
</dbReference>
<dbReference type="GO" id="GO:0004747">
    <property type="term" value="F:ribokinase activity"/>
    <property type="evidence" value="ECO:0007669"/>
    <property type="project" value="UniProtKB-UniRule"/>
</dbReference>
<proteinExistence type="inferred from homology"/>
<feature type="binding site" evidence="12">
    <location>
        <begin position="39"/>
        <end position="43"/>
    </location>
    <ligand>
        <name>substrate</name>
    </ligand>
</feature>
<evidence type="ECO:0000256" key="10">
    <source>
        <dbReference type="ARBA" id="ARBA00022958"/>
    </source>
</evidence>
<dbReference type="GeneID" id="78455660"/>
<dbReference type="PANTHER" id="PTHR10584:SF166">
    <property type="entry name" value="RIBOKINASE"/>
    <property type="match status" value="1"/>
</dbReference>
<dbReference type="InterPro" id="IPR002139">
    <property type="entry name" value="Ribo/fructo_kinase"/>
</dbReference>
<dbReference type="PROSITE" id="PS00584">
    <property type="entry name" value="PFKB_KINASES_2"/>
    <property type="match status" value="1"/>
</dbReference>
<evidence type="ECO:0000256" key="3">
    <source>
        <dbReference type="ARBA" id="ARBA00016943"/>
    </source>
</evidence>
<dbReference type="PIRSF" id="PIRSF000535">
    <property type="entry name" value="1PFK/6PFK/LacC"/>
    <property type="match status" value="1"/>
</dbReference>
<dbReference type="GO" id="GO:0019303">
    <property type="term" value="P:D-ribose catabolic process"/>
    <property type="evidence" value="ECO:0007669"/>
    <property type="project" value="UniProtKB-UniRule"/>
</dbReference>
<dbReference type="InterPro" id="IPR002173">
    <property type="entry name" value="Carboh/pur_kinase_PfkB_CS"/>
</dbReference>
<keyword evidence="7 12" id="KW-0418">Kinase</keyword>
<comment type="caution">
    <text evidence="12">Lacks conserved residue(s) required for the propagation of feature annotation.</text>
</comment>
<keyword evidence="4 12" id="KW-0808">Transferase</keyword>
<dbReference type="SUPFAM" id="SSF53613">
    <property type="entry name" value="Ribokinase-like"/>
    <property type="match status" value="1"/>
</dbReference>
<dbReference type="HAMAP" id="MF_01987">
    <property type="entry name" value="Ribokinase"/>
    <property type="match status" value="1"/>
</dbReference>
<dbReference type="EC" id="2.7.1.15" evidence="2 12"/>
<comment type="similarity">
    <text evidence="12">Belongs to the carbohydrate kinase PfkB family. Ribokinase subfamily.</text>
</comment>
<feature type="binding site" evidence="12">
    <location>
        <position position="139"/>
    </location>
    <ligand>
        <name>substrate</name>
    </ligand>
</feature>
<comment type="activity regulation">
    <text evidence="12">Activated by a monovalent cation that binds near, but not in, the active site. The most likely occupant of the site in vivo is potassium. Ion binding induces a conformational change that may alter substrate affinity.</text>
</comment>
<dbReference type="InterPro" id="IPR011877">
    <property type="entry name" value="Ribokinase"/>
</dbReference>
<feature type="binding site" evidence="12">
    <location>
        <position position="280"/>
    </location>
    <ligand>
        <name>K(+)</name>
        <dbReference type="ChEBI" id="CHEBI:29103"/>
    </ligand>
</feature>
<comment type="pathway">
    <text evidence="12">Carbohydrate metabolism; D-ribose degradation; D-ribose 5-phosphate from beta-D-ribopyranose: step 2/2.</text>
</comment>
<evidence type="ECO:0000256" key="2">
    <source>
        <dbReference type="ARBA" id="ARBA00012035"/>
    </source>
</evidence>
<evidence type="ECO:0000313" key="15">
    <source>
        <dbReference type="Proteomes" id="UP000249008"/>
    </source>
</evidence>
<evidence type="ECO:0000256" key="6">
    <source>
        <dbReference type="ARBA" id="ARBA00022741"/>
    </source>
</evidence>
<evidence type="ECO:0000256" key="12">
    <source>
        <dbReference type="HAMAP-Rule" id="MF_01987"/>
    </source>
</evidence>
<dbReference type="InterPro" id="IPR011611">
    <property type="entry name" value="PfkB_dom"/>
</dbReference>
<feature type="active site" description="Proton acceptor" evidence="12">
    <location>
        <position position="251"/>
    </location>
</feature>
<evidence type="ECO:0000256" key="7">
    <source>
        <dbReference type="ARBA" id="ARBA00022777"/>
    </source>
</evidence>
<comment type="catalytic activity">
    <reaction evidence="12">
        <text>D-ribose + ATP = D-ribose 5-phosphate + ADP + H(+)</text>
        <dbReference type="Rhea" id="RHEA:13697"/>
        <dbReference type="ChEBI" id="CHEBI:15378"/>
        <dbReference type="ChEBI" id="CHEBI:30616"/>
        <dbReference type="ChEBI" id="CHEBI:47013"/>
        <dbReference type="ChEBI" id="CHEBI:78346"/>
        <dbReference type="ChEBI" id="CHEBI:456216"/>
        <dbReference type="EC" id="2.7.1.15"/>
    </reaction>
</comment>
<comment type="cofactor">
    <cofactor evidence="12">
        <name>Mg(2+)</name>
        <dbReference type="ChEBI" id="CHEBI:18420"/>
    </cofactor>
    <text evidence="12">Requires a divalent cation, most likely magnesium in vivo, as an electrophilic catalyst to aid phosphoryl group transfer. It is the chelate of the metal and the nucleotide that is the actual substrate.</text>
</comment>
<feature type="binding site" evidence="12">
    <location>
        <begin position="11"/>
        <end position="13"/>
    </location>
    <ligand>
        <name>substrate</name>
    </ligand>
</feature>
<feature type="binding site" evidence="12">
    <location>
        <begin position="219"/>
        <end position="224"/>
    </location>
    <ligand>
        <name>ATP</name>
        <dbReference type="ChEBI" id="CHEBI:30616"/>
    </ligand>
</feature>
<feature type="binding site" evidence="12">
    <location>
        <position position="285"/>
    </location>
    <ligand>
        <name>K(+)</name>
        <dbReference type="ChEBI" id="CHEBI:29103"/>
    </ligand>
</feature>
<feature type="binding site" evidence="12">
    <location>
        <begin position="250"/>
        <end position="251"/>
    </location>
    <ligand>
        <name>ATP</name>
        <dbReference type="ChEBI" id="CHEBI:30616"/>
    </ligand>
</feature>
<comment type="similarity">
    <text evidence="1">Belongs to the carbohydrate kinase pfkB family.</text>
</comment>
<keyword evidence="8 12" id="KW-0067">ATP-binding</keyword>
<feature type="binding site" evidence="12">
    <location>
        <position position="289"/>
    </location>
    <ligand>
        <name>K(+)</name>
        <dbReference type="ChEBI" id="CHEBI:29103"/>
    </ligand>
</feature>
<dbReference type="GO" id="GO:0005829">
    <property type="term" value="C:cytosol"/>
    <property type="evidence" value="ECO:0007669"/>
    <property type="project" value="TreeGrafter"/>
</dbReference>
<keyword evidence="6 12" id="KW-0547">Nucleotide-binding</keyword>
<keyword evidence="5 12" id="KW-0479">Metal-binding</keyword>
<dbReference type="PROSITE" id="PS00583">
    <property type="entry name" value="PFKB_KINASES_1"/>
    <property type="match status" value="1"/>
</dbReference>
<dbReference type="Pfam" id="PF00294">
    <property type="entry name" value="PfkB"/>
    <property type="match status" value="1"/>
</dbReference>
<dbReference type="NCBIfam" id="TIGR02152">
    <property type="entry name" value="D_ribokin_bact"/>
    <property type="match status" value="1"/>
</dbReference>
<protein>
    <recommendedName>
        <fullName evidence="3 12">Ribokinase</fullName>
        <shortName evidence="12">RK</shortName>
        <ecNumber evidence="2 12">2.7.1.15</ecNumber>
    </recommendedName>
</protein>
<evidence type="ECO:0000256" key="9">
    <source>
        <dbReference type="ARBA" id="ARBA00022842"/>
    </source>
</evidence>
<keyword evidence="12" id="KW-0963">Cytoplasm</keyword>
<keyword evidence="9 12" id="KW-0460">Magnesium</keyword>
<comment type="subcellular location">
    <subcellularLocation>
        <location evidence="12">Cytoplasm</location>
    </subcellularLocation>
</comment>
<accession>A0AAX2JB41</accession>
<name>A0AAX2JB41_9FUSO</name>
<evidence type="ECO:0000259" key="13">
    <source>
        <dbReference type="Pfam" id="PF00294"/>
    </source>
</evidence>
<evidence type="ECO:0000256" key="4">
    <source>
        <dbReference type="ARBA" id="ARBA00022679"/>
    </source>
</evidence>
<reference evidence="14 15" key="1">
    <citation type="submission" date="2018-06" db="EMBL/GenBank/DDBJ databases">
        <authorList>
            <consortium name="Pathogen Informatics"/>
            <person name="Doyle S."/>
        </authorList>
    </citation>
    <scope>NUCLEOTIDE SEQUENCE [LARGE SCALE GENOMIC DNA]</scope>
    <source>
        <strain evidence="14 15">NCTC12112</strain>
    </source>
</reference>
<dbReference type="AlphaFoldDB" id="A0AAX2JB41"/>
<feature type="binding site" evidence="12">
    <location>
        <position position="245"/>
    </location>
    <ligand>
        <name>K(+)</name>
        <dbReference type="ChEBI" id="CHEBI:29103"/>
    </ligand>
</feature>
<evidence type="ECO:0000256" key="8">
    <source>
        <dbReference type="ARBA" id="ARBA00022840"/>
    </source>
</evidence>
<dbReference type="RefSeq" id="WP_005976906.1">
    <property type="nucleotide sequence ID" value="NZ_CABKNW010000001.1"/>
</dbReference>
<keyword evidence="10 12" id="KW-0630">Potassium</keyword>
<dbReference type="KEGG" id="ful:C4N20_12615"/>
<feature type="binding site" evidence="12">
    <location>
        <position position="251"/>
    </location>
    <ligand>
        <name>substrate</name>
    </ligand>
</feature>
<evidence type="ECO:0000256" key="1">
    <source>
        <dbReference type="ARBA" id="ARBA00005380"/>
    </source>
</evidence>
<feature type="binding site" evidence="12">
    <location>
        <position position="247"/>
    </location>
    <ligand>
        <name>K(+)</name>
        <dbReference type="ChEBI" id="CHEBI:29103"/>
    </ligand>
</feature>
<sequence length="307" mass="32911">MKKVVVAGSINMDLVTICERAPKGGETLFGKEFFQVPGGKGANQAVAIGKLGTQVTMLGKIGNDSFGKDLISSMNNSRVDTKYIETSASSTGIAKIIVEENGQNRILVVSGANMDVDRAYIDRHMDIINEADILVTQLEIPMDTVEYALKKAKEAGKTTILNPAPAAPLNDEIIRNSDIIIPNESELGIITGMPTNTLEEIEAAAHKLLNMGVKELIVTLGSQGSLHLNKKGSVMHTAYKVKAVDTTAAGDSFIGGLVRNIQADNLDETIEFATKVSAITVTRKGAQISIPTIEEVENFKGEKNEKK</sequence>
<feature type="binding site" evidence="12">
    <location>
        <position position="183"/>
    </location>
    <ligand>
        <name>ATP</name>
        <dbReference type="ChEBI" id="CHEBI:30616"/>
    </ligand>
</feature>
<dbReference type="PANTHER" id="PTHR10584">
    <property type="entry name" value="SUGAR KINASE"/>
    <property type="match status" value="1"/>
</dbReference>
<comment type="function">
    <text evidence="12">Catalyzes the phosphorylation of ribose at O-5 in a reaction requiring ATP and magnesium. The resulting D-ribose-5-phosphate can then be used either for sythesis of nucleotides, histidine, and tryptophan, or as a component of the pentose phosphate pathway.</text>
</comment>
<dbReference type="CDD" id="cd01174">
    <property type="entry name" value="ribokinase"/>
    <property type="match status" value="1"/>
</dbReference>
<evidence type="ECO:0000256" key="5">
    <source>
        <dbReference type="ARBA" id="ARBA00022723"/>
    </source>
</evidence>
<evidence type="ECO:0000313" key="14">
    <source>
        <dbReference type="EMBL" id="SQJ01098.1"/>
    </source>
</evidence>